<keyword evidence="3 5" id="KW-0288">FMN</keyword>
<dbReference type="Proteomes" id="UP000217033">
    <property type="component" value="Unassembled WGS sequence"/>
</dbReference>
<dbReference type="InterPro" id="IPR016446">
    <property type="entry name" value="Flavin_OxRdtase_Frp"/>
</dbReference>
<evidence type="ECO:0000259" key="6">
    <source>
        <dbReference type="Pfam" id="PF00881"/>
    </source>
</evidence>
<dbReference type="Gene3D" id="3.40.109.10">
    <property type="entry name" value="NADH Oxidase"/>
    <property type="match status" value="1"/>
</dbReference>
<keyword evidence="8" id="KW-1185">Reference proteome</keyword>
<gene>
    <name evidence="7" type="ORF">CJF60_02900</name>
</gene>
<evidence type="ECO:0000256" key="5">
    <source>
        <dbReference type="PIRNR" id="PIRNR005426"/>
    </source>
</evidence>
<dbReference type="InterPro" id="IPR029479">
    <property type="entry name" value="Nitroreductase"/>
</dbReference>
<dbReference type="Pfam" id="PF00881">
    <property type="entry name" value="Nitroreductase"/>
    <property type="match status" value="1"/>
</dbReference>
<keyword evidence="2 5" id="KW-0285">Flavoprotein</keyword>
<evidence type="ECO:0000313" key="8">
    <source>
        <dbReference type="Proteomes" id="UP000217033"/>
    </source>
</evidence>
<protein>
    <recommendedName>
        <fullName evidence="6">Nitroreductase domain-containing protein</fullName>
    </recommendedName>
</protein>
<dbReference type="PANTHER" id="PTHR43425:SF2">
    <property type="entry name" value="OXYGEN-INSENSITIVE NADPH NITROREDUCTASE"/>
    <property type="match status" value="1"/>
</dbReference>
<accession>A0ABX4H447</accession>
<dbReference type="PANTHER" id="PTHR43425">
    <property type="entry name" value="OXYGEN-INSENSITIVE NADPH NITROREDUCTASE"/>
    <property type="match status" value="1"/>
</dbReference>
<sequence>MPKNQTIDLILKRRSHRQMSGDSITPEDLDEIVKAMNAAPTSSNKFHVSALVIKDPEVKEEIFAKVNIERQKHYLTSAITVVFMIDFNRIETASKVQNQSVVIKTFDNFLNAWGDAYIMLQNAVIAAESLGYNSTIVGGVRHFGLPVYLKEKYNLPENVFPVIAVNIGKSDGPALERPRLNRVYIDKYDKNEVAQEVKDFDAVETKFWKDVMNVDTSWTKAMVNAYAKDVSHVYTDFMKPLFDPHKDYPEFSNEPRENLTAVTFGLKKPTEDEDK</sequence>
<dbReference type="EMBL" id="NQMN01000002">
    <property type="protein sequence ID" value="PAF54661.1"/>
    <property type="molecule type" value="Genomic_DNA"/>
</dbReference>
<dbReference type="PIRSF" id="PIRSF005426">
    <property type="entry name" value="Frp"/>
    <property type="match status" value="1"/>
</dbReference>
<keyword evidence="4 5" id="KW-0560">Oxidoreductase</keyword>
<comment type="caution">
    <text evidence="7">The sequence shown here is derived from an EMBL/GenBank/DDBJ whole genome shotgun (WGS) entry which is preliminary data.</text>
</comment>
<feature type="domain" description="Nitroreductase" evidence="6">
    <location>
        <begin position="10"/>
        <end position="169"/>
    </location>
</feature>
<organism evidence="7 8">
    <name type="scientific">Mycoplasmopsis agassizii</name>
    <dbReference type="NCBI Taxonomy" id="33922"/>
    <lineage>
        <taxon>Bacteria</taxon>
        <taxon>Bacillati</taxon>
        <taxon>Mycoplasmatota</taxon>
        <taxon>Mycoplasmoidales</taxon>
        <taxon>Metamycoplasmataceae</taxon>
        <taxon>Mycoplasmopsis</taxon>
    </lineage>
</organism>
<comment type="similarity">
    <text evidence="1 5">Belongs to the flavin oxidoreductase frp family.</text>
</comment>
<evidence type="ECO:0000256" key="1">
    <source>
        <dbReference type="ARBA" id="ARBA00008366"/>
    </source>
</evidence>
<evidence type="ECO:0000256" key="3">
    <source>
        <dbReference type="ARBA" id="ARBA00022643"/>
    </source>
</evidence>
<name>A0ABX4H447_9BACT</name>
<dbReference type="SUPFAM" id="SSF55469">
    <property type="entry name" value="FMN-dependent nitroreductase-like"/>
    <property type="match status" value="1"/>
</dbReference>
<evidence type="ECO:0000256" key="4">
    <source>
        <dbReference type="ARBA" id="ARBA00023002"/>
    </source>
</evidence>
<dbReference type="InterPro" id="IPR000415">
    <property type="entry name" value="Nitroreductase-like"/>
</dbReference>
<evidence type="ECO:0000256" key="2">
    <source>
        <dbReference type="ARBA" id="ARBA00022630"/>
    </source>
</evidence>
<reference evidence="7" key="1">
    <citation type="submission" date="2017-08" db="EMBL/GenBank/DDBJ databases">
        <authorList>
            <person name="Alvarez-Ponce D."/>
            <person name="Weitzman C.L."/>
            <person name="Tillett R.L."/>
            <person name="Sandmeier F.C."/>
            <person name="Tracy C.R."/>
        </authorList>
    </citation>
    <scope>NUCLEOTIDE SEQUENCE [LARGE SCALE GENOMIC DNA]</scope>
    <source>
        <strain evidence="7">PS6</strain>
    </source>
</reference>
<keyword evidence="5" id="KW-0521">NADP</keyword>
<dbReference type="RefSeq" id="WP_084232009.1">
    <property type="nucleotide sequence ID" value="NZ_FWXE01000002.1"/>
</dbReference>
<evidence type="ECO:0000313" key="7">
    <source>
        <dbReference type="EMBL" id="PAF54661.1"/>
    </source>
</evidence>
<proteinExistence type="inferred from homology"/>